<feature type="non-terminal residue" evidence="4">
    <location>
        <position position="477"/>
    </location>
</feature>
<evidence type="ECO:0000313" key="4">
    <source>
        <dbReference type="EMBL" id="CAF3731578.1"/>
    </source>
</evidence>
<keyword evidence="1" id="KW-0677">Repeat</keyword>
<dbReference type="InterPro" id="IPR019734">
    <property type="entry name" value="TPR_rpt"/>
</dbReference>
<dbReference type="SMART" id="SM00028">
    <property type="entry name" value="TPR"/>
    <property type="match status" value="3"/>
</dbReference>
<gene>
    <name evidence="4" type="ORF">FME351_LOCUS29718</name>
</gene>
<dbReference type="PANTHER" id="PTHR45641:SF1">
    <property type="entry name" value="AAA+ ATPASE DOMAIN-CONTAINING PROTEIN"/>
    <property type="match status" value="1"/>
</dbReference>
<proteinExistence type="predicted"/>
<evidence type="ECO:0000313" key="5">
    <source>
        <dbReference type="Proteomes" id="UP000663869"/>
    </source>
</evidence>
<sequence length="477" mass="54860">MTQLDTILVFCINKVLHKVWAKDWSKARGVHRTIKSICKRLAKSTQACDHDSIPMSFVPQLCTSDTASHEKNLGQLPPAYMYSGIFKDIILEIDDDNAKSMNTLVKFRREQNISETEISEFKREYHDRSPVYWYTKQMFLYGMLNRAFRTLDMEWMTKLGFFIRNLHIRLGELHQDQLVDFQTVLTVYHGQGMSKEDFQNLLDSKGGLFSFNNFLSTSKKQKLAASFVQDALQRNSDIVGVMFIMTIDPSKISTPITSLAMIDKHSAIPQEQEILFPMHTVFRVGEIKQTPQNSRLWEVHLAITDERDPQLAGLTDHIKQEVRGSTGWHRMGQLMPKVGHFDQAEELYNELLGNASTARDKAFIYHILGWLKGNQGKYPEAVTFYKKSLEIYRKTLPEDDASLPPTYSNIGGVYNNLGEYSKALEYYEKSLKIREKALPPNHPDLATSHNNISAVYNNLGEYSKALEYFEKSLQITE</sequence>
<accession>A0A818WZ51</accession>
<evidence type="ECO:0000256" key="3">
    <source>
        <dbReference type="PROSITE-ProRule" id="PRU00339"/>
    </source>
</evidence>
<name>A0A818WZ51_9BILA</name>
<dbReference type="PROSITE" id="PS51996">
    <property type="entry name" value="TR_MART"/>
    <property type="match status" value="1"/>
</dbReference>
<dbReference type="EMBL" id="CAJNYU010004192">
    <property type="protein sequence ID" value="CAF3731578.1"/>
    <property type="molecule type" value="Genomic_DNA"/>
</dbReference>
<dbReference type="AlphaFoldDB" id="A0A818WZ51"/>
<protein>
    <submittedName>
        <fullName evidence="4">Uncharacterized protein</fullName>
    </submittedName>
</protein>
<dbReference type="SUPFAM" id="SSF48452">
    <property type="entry name" value="TPR-like"/>
    <property type="match status" value="1"/>
</dbReference>
<evidence type="ECO:0000256" key="2">
    <source>
        <dbReference type="ARBA" id="ARBA00022803"/>
    </source>
</evidence>
<organism evidence="4 5">
    <name type="scientific">Rotaria socialis</name>
    <dbReference type="NCBI Taxonomy" id="392032"/>
    <lineage>
        <taxon>Eukaryota</taxon>
        <taxon>Metazoa</taxon>
        <taxon>Spiralia</taxon>
        <taxon>Gnathifera</taxon>
        <taxon>Rotifera</taxon>
        <taxon>Eurotatoria</taxon>
        <taxon>Bdelloidea</taxon>
        <taxon>Philodinida</taxon>
        <taxon>Philodinidae</taxon>
        <taxon>Rotaria</taxon>
    </lineage>
</organism>
<dbReference type="PANTHER" id="PTHR45641">
    <property type="entry name" value="TETRATRICOPEPTIDE REPEAT PROTEIN (AFU_ORTHOLOGUE AFUA_6G03870)"/>
    <property type="match status" value="1"/>
</dbReference>
<dbReference type="Pfam" id="PF13424">
    <property type="entry name" value="TPR_12"/>
    <property type="match status" value="1"/>
</dbReference>
<dbReference type="PROSITE" id="PS50293">
    <property type="entry name" value="TPR_REGION"/>
    <property type="match status" value="2"/>
</dbReference>
<dbReference type="Gene3D" id="1.25.40.10">
    <property type="entry name" value="Tetratricopeptide repeat domain"/>
    <property type="match status" value="1"/>
</dbReference>
<reference evidence="4" key="1">
    <citation type="submission" date="2021-02" db="EMBL/GenBank/DDBJ databases">
        <authorList>
            <person name="Nowell W R."/>
        </authorList>
    </citation>
    <scope>NUCLEOTIDE SEQUENCE</scope>
</reference>
<dbReference type="SUPFAM" id="SSF56399">
    <property type="entry name" value="ADP-ribosylation"/>
    <property type="match status" value="1"/>
</dbReference>
<dbReference type="Gene3D" id="3.90.176.10">
    <property type="entry name" value="Toxin ADP-ribosyltransferase, Chain A, domain 1"/>
    <property type="match status" value="1"/>
</dbReference>
<feature type="repeat" description="TPR" evidence="3">
    <location>
        <begin position="446"/>
        <end position="477"/>
    </location>
</feature>
<dbReference type="InterPro" id="IPR011990">
    <property type="entry name" value="TPR-like_helical_dom_sf"/>
</dbReference>
<dbReference type="Proteomes" id="UP000663869">
    <property type="component" value="Unassembled WGS sequence"/>
</dbReference>
<dbReference type="Pfam" id="PF13374">
    <property type="entry name" value="TPR_10"/>
    <property type="match status" value="1"/>
</dbReference>
<dbReference type="PROSITE" id="PS50005">
    <property type="entry name" value="TPR"/>
    <property type="match status" value="3"/>
</dbReference>
<evidence type="ECO:0000256" key="1">
    <source>
        <dbReference type="ARBA" id="ARBA00022737"/>
    </source>
</evidence>
<feature type="repeat" description="TPR" evidence="3">
    <location>
        <begin position="404"/>
        <end position="437"/>
    </location>
</feature>
<feature type="repeat" description="TPR" evidence="3">
    <location>
        <begin position="362"/>
        <end position="395"/>
    </location>
</feature>
<keyword evidence="2 3" id="KW-0802">TPR repeat</keyword>
<comment type="caution">
    <text evidence="4">The sequence shown here is derived from an EMBL/GenBank/DDBJ whole genome shotgun (WGS) entry which is preliminary data.</text>
</comment>